<evidence type="ECO:0000256" key="2">
    <source>
        <dbReference type="ARBA" id="ARBA00007419"/>
    </source>
</evidence>
<dbReference type="InterPro" id="IPR012515">
    <property type="entry name" value="Antimicrobial12"/>
</dbReference>
<dbReference type="Ensembl" id="ENSMMOT00000020424.1">
    <property type="protein sequence ID" value="ENSMMOP00000020090.1"/>
    <property type="gene ID" value="ENSMMOG00000015266.1"/>
</dbReference>
<evidence type="ECO:0000256" key="3">
    <source>
        <dbReference type="ARBA" id="ARBA00022525"/>
    </source>
</evidence>
<comment type="subcellular location">
    <subcellularLocation>
        <location evidence="1">Secreted</location>
    </subcellularLocation>
</comment>
<reference evidence="8" key="2">
    <citation type="submission" date="2025-09" db="UniProtKB">
        <authorList>
            <consortium name="Ensembl"/>
        </authorList>
    </citation>
    <scope>IDENTIFICATION</scope>
</reference>
<evidence type="ECO:0000256" key="6">
    <source>
        <dbReference type="ARBA" id="ARBA00023022"/>
    </source>
</evidence>
<keyword evidence="5" id="KW-0027">Amidation</keyword>
<evidence type="ECO:0000256" key="4">
    <source>
        <dbReference type="ARBA" id="ARBA00022529"/>
    </source>
</evidence>
<protein>
    <submittedName>
        <fullName evidence="8">Uncharacterized protein</fullName>
    </submittedName>
</protein>
<dbReference type="GO" id="GO:0005576">
    <property type="term" value="C:extracellular region"/>
    <property type="evidence" value="ECO:0007669"/>
    <property type="project" value="UniProtKB-SubCell"/>
</dbReference>
<sequence length="83" mass="9578">MRCIVIFLALSLLVFMAETGECYVHSLWKGVKAIFKVAKAGLNHNGEYYRERDCNFTDFVTYLDFICSDAGHSLIRECVNYTR</sequence>
<keyword evidence="9" id="KW-1185">Reference proteome</keyword>
<feature type="signal peptide" evidence="7">
    <location>
        <begin position="1"/>
        <end position="19"/>
    </location>
</feature>
<evidence type="ECO:0000313" key="9">
    <source>
        <dbReference type="Proteomes" id="UP000261620"/>
    </source>
</evidence>
<organism evidence="8 9">
    <name type="scientific">Mola mola</name>
    <name type="common">Ocean sunfish</name>
    <name type="synonym">Tetraodon mola</name>
    <dbReference type="NCBI Taxonomy" id="94237"/>
    <lineage>
        <taxon>Eukaryota</taxon>
        <taxon>Metazoa</taxon>
        <taxon>Chordata</taxon>
        <taxon>Craniata</taxon>
        <taxon>Vertebrata</taxon>
        <taxon>Euteleostomi</taxon>
        <taxon>Actinopterygii</taxon>
        <taxon>Neopterygii</taxon>
        <taxon>Teleostei</taxon>
        <taxon>Neoteleostei</taxon>
        <taxon>Acanthomorphata</taxon>
        <taxon>Eupercaria</taxon>
        <taxon>Tetraodontiformes</taxon>
        <taxon>Molidae</taxon>
        <taxon>Mola</taxon>
    </lineage>
</organism>
<evidence type="ECO:0000313" key="8">
    <source>
        <dbReference type="Ensembl" id="ENSMMOP00000020090.1"/>
    </source>
</evidence>
<dbReference type="GO" id="GO:0042742">
    <property type="term" value="P:defense response to bacterium"/>
    <property type="evidence" value="ECO:0007669"/>
    <property type="project" value="UniProtKB-KW"/>
</dbReference>
<keyword evidence="7" id="KW-0732">Signal</keyword>
<reference evidence="8" key="1">
    <citation type="submission" date="2025-08" db="UniProtKB">
        <authorList>
            <consortium name="Ensembl"/>
        </authorList>
    </citation>
    <scope>IDENTIFICATION</scope>
</reference>
<accession>A0A3Q3WXA3</accession>
<keyword evidence="4" id="KW-0929">Antimicrobial</keyword>
<evidence type="ECO:0000256" key="5">
    <source>
        <dbReference type="ARBA" id="ARBA00022815"/>
    </source>
</evidence>
<keyword evidence="3" id="KW-0964">Secreted</keyword>
<comment type="similarity">
    <text evidence="2">Belongs to the pleurocidin family.</text>
</comment>
<name>A0A3Q3WXA3_MOLML</name>
<keyword evidence="6" id="KW-0044">Antibiotic</keyword>
<dbReference type="Pfam" id="PF08107">
    <property type="entry name" value="Antimicrobial12"/>
    <property type="match status" value="1"/>
</dbReference>
<dbReference type="AlphaFoldDB" id="A0A3Q3WXA3"/>
<feature type="chain" id="PRO_5018626548" evidence="7">
    <location>
        <begin position="20"/>
        <end position="83"/>
    </location>
</feature>
<evidence type="ECO:0000256" key="1">
    <source>
        <dbReference type="ARBA" id="ARBA00004613"/>
    </source>
</evidence>
<proteinExistence type="inferred from homology"/>
<dbReference type="Proteomes" id="UP000261620">
    <property type="component" value="Unplaced"/>
</dbReference>
<evidence type="ECO:0000256" key="7">
    <source>
        <dbReference type="SAM" id="SignalP"/>
    </source>
</evidence>